<keyword evidence="5" id="KW-1185">Reference proteome</keyword>
<evidence type="ECO:0000256" key="1">
    <source>
        <dbReference type="SAM" id="Coils"/>
    </source>
</evidence>
<keyword evidence="3" id="KW-0472">Membrane</keyword>
<evidence type="ECO:0000313" key="4">
    <source>
        <dbReference type="EMBL" id="KAJ4760518.1"/>
    </source>
</evidence>
<evidence type="ECO:0000256" key="2">
    <source>
        <dbReference type="SAM" id="MobiDB-lite"/>
    </source>
</evidence>
<keyword evidence="3" id="KW-1133">Transmembrane helix</keyword>
<evidence type="ECO:0000313" key="5">
    <source>
        <dbReference type="Proteomes" id="UP001140206"/>
    </source>
</evidence>
<gene>
    <name evidence="4" type="ORF">LUZ62_070893</name>
</gene>
<name>A0AAV8D0G1_9POAL</name>
<sequence length="390" mass="45346">MGKEAEQSNPLLFLKIIVPFVFPLVGFLLPPLSPISTPSETNSYNNSIQEEEEHQQQMDSVVPVLQTEFVAPNIVRIEQMEDASLEEQIERLNNRVSDVEEETNQMQSDFSEYCNMKNYESLVEKLQIMCLGLKIEHLEDQNQRLEETISKIKEEKKEFEAMTVEIQSLRKNFEKISKRNEQTLLMVHRRMQDYEARQSELQKGTKSWNEELEMALRNAKDMIQMKEKCTSKMKELTIEQGHFTDLSQNQEMSKHIDRIRAQWAADMEEMIYIGWITTCLRHELLINNTNEEIIHEPKLEENILPVTFYEPTDPVPISTDTSEIEEIIEVGQECDEVIQSDSLVQCANLITNPEENCMDGVVRNSGKPKLIRKLKGWAKGKGKCRMSCHE</sequence>
<feature type="coiled-coil region" evidence="1">
    <location>
        <begin position="75"/>
        <end position="172"/>
    </location>
</feature>
<feature type="transmembrane region" description="Helical" evidence="3">
    <location>
        <begin position="12"/>
        <end position="32"/>
    </location>
</feature>
<organism evidence="4 5">
    <name type="scientific">Rhynchospora pubera</name>
    <dbReference type="NCBI Taxonomy" id="906938"/>
    <lineage>
        <taxon>Eukaryota</taxon>
        <taxon>Viridiplantae</taxon>
        <taxon>Streptophyta</taxon>
        <taxon>Embryophyta</taxon>
        <taxon>Tracheophyta</taxon>
        <taxon>Spermatophyta</taxon>
        <taxon>Magnoliopsida</taxon>
        <taxon>Liliopsida</taxon>
        <taxon>Poales</taxon>
        <taxon>Cyperaceae</taxon>
        <taxon>Cyperoideae</taxon>
        <taxon>Rhynchosporeae</taxon>
        <taxon>Rhynchospora</taxon>
    </lineage>
</organism>
<feature type="region of interest" description="Disordered" evidence="2">
    <location>
        <begin position="36"/>
        <end position="56"/>
    </location>
</feature>
<dbReference type="AlphaFoldDB" id="A0AAV8D0G1"/>
<reference evidence="4" key="1">
    <citation type="submission" date="2022-08" db="EMBL/GenBank/DDBJ databases">
        <authorList>
            <person name="Marques A."/>
        </authorList>
    </citation>
    <scope>NUCLEOTIDE SEQUENCE</scope>
    <source>
        <strain evidence="4">RhyPub2mFocal</strain>
        <tissue evidence="4">Leaves</tissue>
    </source>
</reference>
<accession>A0AAV8D0G1</accession>
<proteinExistence type="predicted"/>
<comment type="caution">
    <text evidence="4">The sequence shown here is derived from an EMBL/GenBank/DDBJ whole genome shotgun (WGS) entry which is preliminary data.</text>
</comment>
<keyword evidence="3" id="KW-0812">Transmembrane</keyword>
<dbReference type="EMBL" id="JAMFTS010000004">
    <property type="protein sequence ID" value="KAJ4760518.1"/>
    <property type="molecule type" value="Genomic_DNA"/>
</dbReference>
<dbReference type="Proteomes" id="UP001140206">
    <property type="component" value="Chromosome 4"/>
</dbReference>
<keyword evidence="1" id="KW-0175">Coiled coil</keyword>
<protein>
    <submittedName>
        <fullName evidence="4">Hydroxyproline-rich glycoprotein family protein</fullName>
    </submittedName>
</protein>
<evidence type="ECO:0000256" key="3">
    <source>
        <dbReference type="SAM" id="Phobius"/>
    </source>
</evidence>